<reference evidence="1 2" key="1">
    <citation type="submission" date="2020-01" db="EMBL/GenBank/DDBJ databases">
        <title>Bacteria diversity of Porities sp.</title>
        <authorList>
            <person name="Wang G."/>
        </authorList>
    </citation>
    <scope>NUCLEOTIDE SEQUENCE [LARGE SCALE GENOMIC DNA]</scope>
    <source>
        <strain evidence="1 2">R33</strain>
    </source>
</reference>
<proteinExistence type="predicted"/>
<dbReference type="EMBL" id="WXYO01000002">
    <property type="protein sequence ID" value="NAS11520.1"/>
    <property type="molecule type" value="Genomic_DNA"/>
</dbReference>
<dbReference type="AlphaFoldDB" id="A0A6L9E9X9"/>
<organism evidence="1 2">
    <name type="scientific">Poritiphilus flavus</name>
    <dbReference type="NCBI Taxonomy" id="2697053"/>
    <lineage>
        <taxon>Bacteria</taxon>
        <taxon>Pseudomonadati</taxon>
        <taxon>Bacteroidota</taxon>
        <taxon>Flavobacteriia</taxon>
        <taxon>Flavobacteriales</taxon>
        <taxon>Flavobacteriaceae</taxon>
        <taxon>Poritiphilus</taxon>
    </lineage>
</organism>
<comment type="caution">
    <text evidence="1">The sequence shown here is derived from an EMBL/GenBank/DDBJ whole genome shotgun (WGS) entry which is preliminary data.</text>
</comment>
<accession>A0A6L9E9X9</accession>
<evidence type="ECO:0000313" key="2">
    <source>
        <dbReference type="Proteomes" id="UP000475249"/>
    </source>
</evidence>
<keyword evidence="2" id="KW-1185">Reference proteome</keyword>
<name>A0A6L9E9X9_9FLAO</name>
<sequence>MKYSITTPGTMGFQEEMQKIGETLSVLSEGRTILGWNNVIRPVDELVTK</sequence>
<protein>
    <submittedName>
        <fullName evidence="1">Uncharacterized protein</fullName>
    </submittedName>
</protein>
<dbReference type="Proteomes" id="UP000475249">
    <property type="component" value="Unassembled WGS sequence"/>
</dbReference>
<gene>
    <name evidence="1" type="ORF">GTQ38_05875</name>
</gene>
<dbReference type="RefSeq" id="WP_161434541.1">
    <property type="nucleotide sequence ID" value="NZ_WXYO01000002.1"/>
</dbReference>
<evidence type="ECO:0000313" key="1">
    <source>
        <dbReference type="EMBL" id="NAS11520.1"/>
    </source>
</evidence>